<feature type="domain" description="Thiamine pyrophosphate enzyme TPP-binding" evidence="2">
    <location>
        <begin position="56"/>
        <end position="213"/>
    </location>
</feature>
<dbReference type="InterPro" id="IPR029061">
    <property type="entry name" value="THDP-binding"/>
</dbReference>
<dbReference type="EMBL" id="JASJEU010000003">
    <property type="protein sequence ID" value="MDJ1649413.1"/>
    <property type="molecule type" value="Genomic_DNA"/>
</dbReference>
<dbReference type="Gene3D" id="3.40.50.970">
    <property type="match status" value="1"/>
</dbReference>
<dbReference type="Pfam" id="PF02775">
    <property type="entry name" value="TPP_enzyme_C"/>
    <property type="match status" value="1"/>
</dbReference>
<dbReference type="RefSeq" id="WP_283830743.1">
    <property type="nucleotide sequence ID" value="NZ_JASJEU010000003.1"/>
</dbReference>
<dbReference type="PANTHER" id="PTHR48084:SF3">
    <property type="entry name" value="SUBUNIT OF PYRUVATE:FLAVODOXIN OXIDOREDUCTASE"/>
    <property type="match status" value="1"/>
</dbReference>
<gene>
    <name evidence="3" type="ORF">QNJ86_01220</name>
</gene>
<evidence type="ECO:0000313" key="4">
    <source>
        <dbReference type="Proteomes" id="UP001232750"/>
    </source>
</evidence>
<sequence length="282" mass="30024">MAEKETKVVFERPHALLPVVTNYCPGCSHGIVNRLVAECLDELDVEGDAIGVAPVGCSVMAYDFFGCDMIEAAHGRAPAVATAVKRVHPDGVVFAYQGDGDLASIGMAETIHAATRGEHITVIFINNAIYGMTGGQMAPTSLPNQVTQTSPYGRDTAQAGFPIRVCELLSSLDGVAYLERVTVDSPRNVRKAKKAIKKAFKNQIDGVGYSLVEVVATCPTNWGLTPQDSFEWMRTNMLPYYPLGVYKDVVADGFVNAAEAAAARAADCPIANPAPQTEGSAQ</sequence>
<keyword evidence="4" id="KW-1185">Reference proteome</keyword>
<keyword evidence="1" id="KW-0560">Oxidoreductase</keyword>
<name>A0ABT7DLH6_9ACTN</name>
<dbReference type="Proteomes" id="UP001232750">
    <property type="component" value="Unassembled WGS sequence"/>
</dbReference>
<organism evidence="3 4">
    <name type="scientific">Gordonibacter faecis</name>
    <dbReference type="NCBI Taxonomy" id="3047475"/>
    <lineage>
        <taxon>Bacteria</taxon>
        <taxon>Bacillati</taxon>
        <taxon>Actinomycetota</taxon>
        <taxon>Coriobacteriia</taxon>
        <taxon>Eggerthellales</taxon>
        <taxon>Eggerthellaceae</taxon>
        <taxon>Gordonibacter</taxon>
    </lineage>
</organism>
<evidence type="ECO:0000259" key="2">
    <source>
        <dbReference type="Pfam" id="PF02775"/>
    </source>
</evidence>
<evidence type="ECO:0000313" key="3">
    <source>
        <dbReference type="EMBL" id="MDJ1649413.1"/>
    </source>
</evidence>
<reference evidence="3 4" key="1">
    <citation type="submission" date="2023-05" db="EMBL/GenBank/DDBJ databases">
        <title>Gordonibacter KGMB12511T sp. nov., isolated from faeces of healthy Korean.</title>
        <authorList>
            <person name="Kim H.S."/>
            <person name="Kim J.-S."/>
            <person name="Suh M.K."/>
            <person name="Eom M.K."/>
            <person name="Do H.E."/>
            <person name="Lee J.-S."/>
        </authorList>
    </citation>
    <scope>NUCLEOTIDE SEQUENCE [LARGE SCALE GENOMIC DNA]</scope>
    <source>
        <strain evidence="3 4">KGMB12511</strain>
    </source>
</reference>
<proteinExistence type="predicted"/>
<dbReference type="InterPro" id="IPR051457">
    <property type="entry name" value="2-oxoacid:Fd_oxidoreductase"/>
</dbReference>
<comment type="caution">
    <text evidence="3">The sequence shown here is derived from an EMBL/GenBank/DDBJ whole genome shotgun (WGS) entry which is preliminary data.</text>
</comment>
<dbReference type="InterPro" id="IPR011766">
    <property type="entry name" value="TPP_enzyme_TPP-bd"/>
</dbReference>
<accession>A0ABT7DLH6</accession>
<evidence type="ECO:0000256" key="1">
    <source>
        <dbReference type="ARBA" id="ARBA00023002"/>
    </source>
</evidence>
<protein>
    <submittedName>
        <fullName evidence="3">Thiamine pyrophosphate-dependent enzyme</fullName>
    </submittedName>
</protein>
<dbReference type="PANTHER" id="PTHR48084">
    <property type="entry name" value="2-OXOGLUTARATE OXIDOREDUCTASE SUBUNIT KORB-RELATED"/>
    <property type="match status" value="1"/>
</dbReference>
<dbReference type="SUPFAM" id="SSF52518">
    <property type="entry name" value="Thiamin diphosphate-binding fold (THDP-binding)"/>
    <property type="match status" value="1"/>
</dbReference>